<feature type="domain" description="Lcl C-terminal" evidence="3">
    <location>
        <begin position="87"/>
        <end position="211"/>
    </location>
</feature>
<dbReference type="Pfam" id="PF07603">
    <property type="entry name" value="Lcl_C"/>
    <property type="match status" value="2"/>
</dbReference>
<evidence type="ECO:0000313" key="5">
    <source>
        <dbReference type="Proteomes" id="UP000176204"/>
    </source>
</evidence>
<keyword evidence="2" id="KW-0732">Signal</keyword>
<dbReference type="RefSeq" id="WP_083076978.1">
    <property type="nucleotide sequence ID" value="NZ_LIGX01000038.1"/>
</dbReference>
<protein>
    <recommendedName>
        <fullName evidence="3">Lcl C-terminal domain-containing protein</fullName>
    </recommendedName>
</protein>
<proteinExistence type="predicted"/>
<organism evidence="4 5">
    <name type="scientific">Akkermansia glycaniphila</name>
    <dbReference type="NCBI Taxonomy" id="1679444"/>
    <lineage>
        <taxon>Bacteria</taxon>
        <taxon>Pseudomonadati</taxon>
        <taxon>Verrucomicrobiota</taxon>
        <taxon>Verrucomicrobiia</taxon>
        <taxon>Verrucomicrobiales</taxon>
        <taxon>Akkermansiaceae</taxon>
        <taxon>Akkermansia</taxon>
    </lineage>
</organism>
<dbReference type="InterPro" id="IPR011460">
    <property type="entry name" value="Lcl_C"/>
</dbReference>
<dbReference type="AlphaFoldDB" id="A0A1C7PE20"/>
<evidence type="ECO:0000256" key="1">
    <source>
        <dbReference type="SAM" id="MobiDB-lite"/>
    </source>
</evidence>
<keyword evidence="5" id="KW-1185">Reference proteome</keyword>
<feature type="domain" description="Lcl C-terminal" evidence="3">
    <location>
        <begin position="271"/>
        <end position="382"/>
    </location>
</feature>
<reference evidence="5" key="1">
    <citation type="submission" date="2016-09" db="EMBL/GenBank/DDBJ databases">
        <authorList>
            <person name="Koehorst J."/>
        </authorList>
    </citation>
    <scope>NUCLEOTIDE SEQUENCE [LARGE SCALE GENOMIC DNA]</scope>
</reference>
<dbReference type="PATRIC" id="fig|1679444.3.peg.1333"/>
<feature type="signal peptide" evidence="2">
    <location>
        <begin position="1"/>
        <end position="19"/>
    </location>
</feature>
<dbReference type="STRING" id="1679444.PYTT_1235"/>
<sequence length="436" mass="47461">MTAITAAIPAILFALPLAAAEPSPVPAAAKPAAAQRPALSYPIVHTGVSTFYDEQGPIPQPAKTSACYRQDAALPYNKPSYTDNGDGTVTDNITGLMWQQDMGAKMKPGDAAAAAKTCRLGGYDDWRVPTIKELYSLILFSGTTPHMNTANPDPSTIYIDTRYFKQPFGDSSRGERIIDAQTLSATPCLGKTKAGSESIFGVNFIDGRIKGYGVKPRGSGRPGPDRGMRPQRPGMRPERPEGMRSEKPWHFRFVRGNTAYGKNKFTDNGDGTITDHATGLMWQQADSGKALDWKDAMNYALNLKLAGHADWRLPTAKELQSIADYSRAPQTTQSAAISPLFKTTVIRPHGTPDYPYFWTSTTHLDGPKGNAGVYIAFGEATGKIQDTVQDVHGAGCQRSDPKTGNAADYPKYLGPQGDERRVYNYARCVRYAVRQK</sequence>
<feature type="chain" id="PRO_5014266541" description="Lcl C-terminal domain-containing protein" evidence="2">
    <location>
        <begin position="20"/>
        <end position="436"/>
    </location>
</feature>
<gene>
    <name evidence="4" type="ORF">PYTT_1235</name>
</gene>
<feature type="region of interest" description="Disordered" evidence="1">
    <location>
        <begin position="213"/>
        <end position="243"/>
    </location>
</feature>
<evidence type="ECO:0000256" key="2">
    <source>
        <dbReference type="SAM" id="SignalP"/>
    </source>
</evidence>
<dbReference type="Proteomes" id="UP000176204">
    <property type="component" value="Chromosome I"/>
</dbReference>
<dbReference type="KEGG" id="agl:PYTT_1235"/>
<accession>A0A1C7PE20</accession>
<dbReference type="PANTHER" id="PTHR35812:SF1">
    <property type="entry name" value="LIPOPROTEIN"/>
    <property type="match status" value="1"/>
</dbReference>
<evidence type="ECO:0000313" key="4">
    <source>
        <dbReference type="EMBL" id="SEH85547.1"/>
    </source>
</evidence>
<dbReference type="EMBL" id="LT629973">
    <property type="protein sequence ID" value="SEH85547.1"/>
    <property type="molecule type" value="Genomic_DNA"/>
</dbReference>
<name>A0A1C7PE20_9BACT</name>
<dbReference type="OrthoDB" id="9793251at2"/>
<evidence type="ECO:0000259" key="3">
    <source>
        <dbReference type="Pfam" id="PF07603"/>
    </source>
</evidence>
<dbReference type="PANTHER" id="PTHR35812">
    <property type="entry name" value="LIPOPROTEIN"/>
    <property type="match status" value="1"/>
</dbReference>